<dbReference type="EMBL" id="BJLF01000007">
    <property type="protein sequence ID" value="GEA50927.1"/>
    <property type="molecule type" value="Genomic_DNA"/>
</dbReference>
<dbReference type="InterPro" id="IPR015422">
    <property type="entry name" value="PyrdxlP-dep_Trfase_small"/>
</dbReference>
<dbReference type="GO" id="GO:0008732">
    <property type="term" value="F:L-allo-threonine aldolase activity"/>
    <property type="evidence" value="ECO:0007669"/>
    <property type="project" value="TreeGrafter"/>
</dbReference>
<dbReference type="InterPro" id="IPR001597">
    <property type="entry name" value="ArAA_b-elim_lyase/Thr_aldolase"/>
</dbReference>
<dbReference type="GO" id="GO:0006567">
    <property type="term" value="P:L-threonine catabolic process"/>
    <property type="evidence" value="ECO:0007669"/>
    <property type="project" value="TreeGrafter"/>
</dbReference>
<evidence type="ECO:0000256" key="1">
    <source>
        <dbReference type="ARBA" id="ARBA00001933"/>
    </source>
</evidence>
<dbReference type="PANTHER" id="PTHR48097">
    <property type="entry name" value="L-THREONINE ALDOLASE-RELATED"/>
    <property type="match status" value="1"/>
</dbReference>
<dbReference type="Pfam" id="PF01212">
    <property type="entry name" value="Beta_elim_lyase"/>
    <property type="match status" value="1"/>
</dbReference>
<dbReference type="RefSeq" id="WP_141345272.1">
    <property type="nucleotide sequence ID" value="NZ_BJLF01000007.1"/>
</dbReference>
<evidence type="ECO:0000313" key="7">
    <source>
        <dbReference type="Proteomes" id="UP000318717"/>
    </source>
</evidence>
<feature type="domain" description="Aromatic amino acid beta-eliminating lyase/threonine aldolase" evidence="5">
    <location>
        <begin position="34"/>
        <end position="292"/>
    </location>
</feature>
<accession>A0A4Y3HV44</accession>
<comment type="caution">
    <text evidence="6">The sequence shown here is derived from an EMBL/GenBank/DDBJ whole genome shotgun (WGS) entry which is preliminary data.</text>
</comment>
<evidence type="ECO:0000256" key="3">
    <source>
        <dbReference type="ARBA" id="ARBA00011881"/>
    </source>
</evidence>
<evidence type="ECO:0000259" key="5">
    <source>
        <dbReference type="Pfam" id="PF01212"/>
    </source>
</evidence>
<dbReference type="InterPro" id="IPR015421">
    <property type="entry name" value="PyrdxlP-dep_Trfase_major"/>
</dbReference>
<sequence>MTKNLRAECSLIISGHNTPSPAELFSQMATWCENNNIQHDVYGEGDLIQRFEDKIAKLLGYQSGLFVMTGTLTQPTVLDLVCRQKRNKLVGMHETSHILRHENQNYQLQQRFNILNLGNRYRPWTVEDLASCPDELSAVLYELPMREIGGQLLPWEELQAIKAYCKDSQIHLHMDGARLWESAAFYNKPYHEIASGFDTTYVSLYKGLGGLGGSILLGDEAFISLAKKWMQRQGGNVYHRTPYIVSAAMQFDQRLEQMPLLYKRTKALYSLISQYPEFTLNPIEPQANMLHLILPFDYESAIELRDQLAQEQGVWLGCPQVTGNPHQSMIEWYVGDTLLNLEDSRLIAILDWLSSKAH</sequence>
<proteinExistence type="inferred from homology"/>
<keyword evidence="4" id="KW-0663">Pyridoxal phosphate</keyword>
<gene>
    <name evidence="6" type="ORF">VIN01S_17310</name>
</gene>
<reference evidence="6 7" key="1">
    <citation type="submission" date="2019-06" db="EMBL/GenBank/DDBJ databases">
        <title>Whole genome shotgun sequence of Vibrio inusitatus NBRC 102082.</title>
        <authorList>
            <person name="Hosoyama A."/>
            <person name="Uohara A."/>
            <person name="Ohji S."/>
            <person name="Ichikawa N."/>
        </authorList>
    </citation>
    <scope>NUCLEOTIDE SEQUENCE [LARGE SCALE GENOMIC DNA]</scope>
    <source>
        <strain evidence="6 7">NBRC 102082</strain>
    </source>
</reference>
<dbReference type="Gene3D" id="3.90.1150.10">
    <property type="entry name" value="Aspartate Aminotransferase, domain 1"/>
    <property type="match status" value="1"/>
</dbReference>
<organism evidence="6 7">
    <name type="scientific">Vibrio inusitatus NBRC 102082</name>
    <dbReference type="NCBI Taxonomy" id="1219070"/>
    <lineage>
        <taxon>Bacteria</taxon>
        <taxon>Pseudomonadati</taxon>
        <taxon>Pseudomonadota</taxon>
        <taxon>Gammaproteobacteria</taxon>
        <taxon>Vibrionales</taxon>
        <taxon>Vibrionaceae</taxon>
        <taxon>Vibrio</taxon>
    </lineage>
</organism>
<dbReference type="PANTHER" id="PTHR48097:SF9">
    <property type="entry name" value="L-THREONINE ALDOLASE"/>
    <property type="match status" value="1"/>
</dbReference>
<dbReference type="InterPro" id="IPR015424">
    <property type="entry name" value="PyrdxlP-dep_Trfase"/>
</dbReference>
<name>A0A4Y3HV44_9VIBR</name>
<evidence type="ECO:0000256" key="4">
    <source>
        <dbReference type="ARBA" id="ARBA00022898"/>
    </source>
</evidence>
<dbReference type="SUPFAM" id="SSF53383">
    <property type="entry name" value="PLP-dependent transferases"/>
    <property type="match status" value="1"/>
</dbReference>
<comment type="cofactor">
    <cofactor evidence="1">
        <name>pyridoxal 5'-phosphate</name>
        <dbReference type="ChEBI" id="CHEBI:597326"/>
    </cofactor>
</comment>
<protein>
    <submittedName>
        <fullName evidence="6">Threonine aldolase</fullName>
    </submittedName>
</protein>
<dbReference type="GO" id="GO:0006545">
    <property type="term" value="P:glycine biosynthetic process"/>
    <property type="evidence" value="ECO:0007669"/>
    <property type="project" value="TreeGrafter"/>
</dbReference>
<keyword evidence="7" id="KW-1185">Reference proteome</keyword>
<comment type="subunit">
    <text evidence="3">Homotetramer.</text>
</comment>
<dbReference type="OrthoDB" id="9774495at2"/>
<dbReference type="Proteomes" id="UP000318717">
    <property type="component" value="Unassembled WGS sequence"/>
</dbReference>
<evidence type="ECO:0000256" key="2">
    <source>
        <dbReference type="ARBA" id="ARBA00006966"/>
    </source>
</evidence>
<comment type="similarity">
    <text evidence="2">Belongs to the threonine aldolase family.</text>
</comment>
<dbReference type="GO" id="GO:0005829">
    <property type="term" value="C:cytosol"/>
    <property type="evidence" value="ECO:0007669"/>
    <property type="project" value="TreeGrafter"/>
</dbReference>
<evidence type="ECO:0000313" key="6">
    <source>
        <dbReference type="EMBL" id="GEA50927.1"/>
    </source>
</evidence>
<dbReference type="Gene3D" id="3.40.640.10">
    <property type="entry name" value="Type I PLP-dependent aspartate aminotransferase-like (Major domain)"/>
    <property type="match status" value="1"/>
</dbReference>
<dbReference type="AlphaFoldDB" id="A0A4Y3HV44"/>